<evidence type="ECO:0000313" key="10">
    <source>
        <dbReference type="Proteomes" id="UP000613030"/>
    </source>
</evidence>
<organism evidence="9 10">
    <name type="scientific">Chryseolinea lacunae</name>
    <dbReference type="NCBI Taxonomy" id="2801331"/>
    <lineage>
        <taxon>Bacteria</taxon>
        <taxon>Pseudomonadati</taxon>
        <taxon>Bacteroidota</taxon>
        <taxon>Cytophagia</taxon>
        <taxon>Cytophagales</taxon>
        <taxon>Fulvivirgaceae</taxon>
        <taxon>Chryseolinea</taxon>
    </lineage>
</organism>
<dbReference type="CDD" id="cd00082">
    <property type="entry name" value="HisKA"/>
    <property type="match status" value="1"/>
</dbReference>
<evidence type="ECO:0000313" key="9">
    <source>
        <dbReference type="EMBL" id="MBL0743990.1"/>
    </source>
</evidence>
<dbReference type="RefSeq" id="WP_202013647.1">
    <property type="nucleotide sequence ID" value="NZ_JAERRB010000009.1"/>
</dbReference>
<keyword evidence="7" id="KW-0812">Transmembrane</keyword>
<dbReference type="InterPro" id="IPR004358">
    <property type="entry name" value="Sig_transdc_His_kin-like_C"/>
</dbReference>
<keyword evidence="10" id="KW-1185">Reference proteome</keyword>
<dbReference type="InterPro" id="IPR003661">
    <property type="entry name" value="HisK_dim/P_dom"/>
</dbReference>
<comment type="caution">
    <text evidence="9">The sequence shown here is derived from an EMBL/GenBank/DDBJ whole genome shotgun (WGS) entry which is preliminary data.</text>
</comment>
<proteinExistence type="predicted"/>
<evidence type="ECO:0000256" key="6">
    <source>
        <dbReference type="SAM" id="Coils"/>
    </source>
</evidence>
<feature type="transmembrane region" description="Helical" evidence="7">
    <location>
        <begin position="178"/>
        <end position="199"/>
    </location>
</feature>
<dbReference type="Gene3D" id="3.30.565.10">
    <property type="entry name" value="Histidine kinase-like ATPase, C-terminal domain"/>
    <property type="match status" value="1"/>
</dbReference>
<keyword evidence="3" id="KW-0597">Phosphoprotein</keyword>
<protein>
    <recommendedName>
        <fullName evidence="2">histidine kinase</fullName>
        <ecNumber evidence="2">2.7.13.3</ecNumber>
    </recommendedName>
</protein>
<dbReference type="GO" id="GO:0016301">
    <property type="term" value="F:kinase activity"/>
    <property type="evidence" value="ECO:0007669"/>
    <property type="project" value="UniProtKB-KW"/>
</dbReference>
<dbReference type="Pfam" id="PF02518">
    <property type="entry name" value="HATPase_c"/>
    <property type="match status" value="1"/>
</dbReference>
<dbReference type="InterPro" id="IPR050351">
    <property type="entry name" value="BphY/WalK/GraS-like"/>
</dbReference>
<reference evidence="9 10" key="1">
    <citation type="submission" date="2021-01" db="EMBL/GenBank/DDBJ databases">
        <title>Chryseolinea sp. Jin1 Genome sequencing and assembly.</title>
        <authorList>
            <person name="Kim I."/>
        </authorList>
    </citation>
    <scope>NUCLEOTIDE SEQUENCE [LARGE SCALE GENOMIC DNA]</scope>
    <source>
        <strain evidence="9 10">Jin1</strain>
    </source>
</reference>
<feature type="transmembrane region" description="Helical" evidence="7">
    <location>
        <begin position="115"/>
        <end position="137"/>
    </location>
</feature>
<dbReference type="Proteomes" id="UP000613030">
    <property type="component" value="Unassembled WGS sequence"/>
</dbReference>
<feature type="domain" description="Histidine kinase" evidence="8">
    <location>
        <begin position="269"/>
        <end position="482"/>
    </location>
</feature>
<feature type="transmembrane region" description="Helical" evidence="7">
    <location>
        <begin position="144"/>
        <end position="166"/>
    </location>
</feature>
<feature type="transmembrane region" description="Helical" evidence="7">
    <location>
        <begin position="60"/>
        <end position="78"/>
    </location>
</feature>
<dbReference type="PRINTS" id="PR00344">
    <property type="entry name" value="BCTRLSENSOR"/>
</dbReference>
<gene>
    <name evidence="9" type="ORF">JI741_22345</name>
</gene>
<dbReference type="EMBL" id="JAERRB010000009">
    <property type="protein sequence ID" value="MBL0743990.1"/>
    <property type="molecule type" value="Genomic_DNA"/>
</dbReference>
<keyword evidence="6" id="KW-0175">Coiled coil</keyword>
<dbReference type="Pfam" id="PF00512">
    <property type="entry name" value="HisKA"/>
    <property type="match status" value="1"/>
</dbReference>
<dbReference type="InterPro" id="IPR003594">
    <property type="entry name" value="HATPase_dom"/>
</dbReference>
<dbReference type="InterPro" id="IPR036890">
    <property type="entry name" value="HATPase_C_sf"/>
</dbReference>
<evidence type="ECO:0000256" key="1">
    <source>
        <dbReference type="ARBA" id="ARBA00000085"/>
    </source>
</evidence>
<evidence type="ECO:0000256" key="2">
    <source>
        <dbReference type="ARBA" id="ARBA00012438"/>
    </source>
</evidence>
<evidence type="ECO:0000256" key="5">
    <source>
        <dbReference type="ARBA" id="ARBA00022777"/>
    </source>
</evidence>
<evidence type="ECO:0000259" key="8">
    <source>
        <dbReference type="PROSITE" id="PS50109"/>
    </source>
</evidence>
<evidence type="ECO:0000256" key="7">
    <source>
        <dbReference type="SAM" id="Phobius"/>
    </source>
</evidence>
<dbReference type="InterPro" id="IPR036097">
    <property type="entry name" value="HisK_dim/P_sf"/>
</dbReference>
<comment type="catalytic activity">
    <reaction evidence="1">
        <text>ATP + protein L-histidine = ADP + protein N-phospho-L-histidine.</text>
        <dbReference type="EC" id="2.7.13.3"/>
    </reaction>
</comment>
<dbReference type="SMART" id="SM00388">
    <property type="entry name" value="HisKA"/>
    <property type="match status" value="1"/>
</dbReference>
<dbReference type="SUPFAM" id="SSF47384">
    <property type="entry name" value="Homodimeric domain of signal transducing histidine kinase"/>
    <property type="match status" value="1"/>
</dbReference>
<accession>A0ABS1KXD1</accession>
<keyword evidence="7" id="KW-0472">Membrane</keyword>
<keyword evidence="5 9" id="KW-0418">Kinase</keyword>
<dbReference type="PANTHER" id="PTHR42878">
    <property type="entry name" value="TWO-COMPONENT HISTIDINE KINASE"/>
    <property type="match status" value="1"/>
</dbReference>
<dbReference type="SMART" id="SM00387">
    <property type="entry name" value="HATPase_c"/>
    <property type="match status" value="1"/>
</dbReference>
<dbReference type="SUPFAM" id="SSF55874">
    <property type="entry name" value="ATPase domain of HSP90 chaperone/DNA topoisomerase II/histidine kinase"/>
    <property type="match status" value="1"/>
</dbReference>
<feature type="transmembrane region" description="Helical" evidence="7">
    <location>
        <begin position="90"/>
        <end position="109"/>
    </location>
</feature>
<sequence length="486" mass="55926">MSQSFRPLHLLKRLAWWGTSAVRPDWQNRSIINTNGTACILAAVIGLLAVLIMVTHPFEPVFWILFSISAVSTAVPVLNKFGYTILSRHLLTLNVMVGAMVFTVARKLMSEHTAALFYQPRAGFLVMAIIPLIVFHFREWRQLVISMLPGLLALLLFDPIHNLFGVGYYQMGFTDPDYYFTNVVFFCYYIFLMGGVAFLKTMMERYEKRNHDLIRTLNKVNIQTIKQNKELESKSYLLSELLDKKDDDLADITQELARYNHELLQYSYTISHNLRGPVASIMGLLELRKMDDLEITSMELLDNIEKSTETLDLTIRDLNRIVDERQNKFNIRETVMFEHEVNRIVSLLEDHIRDHRVVIRKDFNRAPSVFSVQARVHYVLFSLISNAIQYRALDRPTEIKVRSYPEQNGTVVEVSDNGVGINMGRYGDKLFKPFQRFHPHASGKGLSLYLVKLHVEKMSGSVHAESSPDVGTTFRIFFQHASPAIE</sequence>
<dbReference type="PANTHER" id="PTHR42878:SF15">
    <property type="entry name" value="BACTERIOPHYTOCHROME"/>
    <property type="match status" value="1"/>
</dbReference>
<dbReference type="InterPro" id="IPR005467">
    <property type="entry name" value="His_kinase_dom"/>
</dbReference>
<feature type="coiled-coil region" evidence="6">
    <location>
        <begin position="203"/>
        <end position="262"/>
    </location>
</feature>
<evidence type="ECO:0000256" key="4">
    <source>
        <dbReference type="ARBA" id="ARBA00022679"/>
    </source>
</evidence>
<evidence type="ECO:0000256" key="3">
    <source>
        <dbReference type="ARBA" id="ARBA00022553"/>
    </source>
</evidence>
<name>A0ABS1KXD1_9BACT</name>
<dbReference type="PROSITE" id="PS50109">
    <property type="entry name" value="HIS_KIN"/>
    <property type="match status" value="1"/>
</dbReference>
<keyword evidence="7" id="KW-1133">Transmembrane helix</keyword>
<feature type="transmembrane region" description="Helical" evidence="7">
    <location>
        <begin position="32"/>
        <end position="54"/>
    </location>
</feature>
<keyword evidence="4" id="KW-0808">Transferase</keyword>
<dbReference type="EC" id="2.7.13.3" evidence="2"/>
<dbReference type="Gene3D" id="1.10.287.130">
    <property type="match status" value="1"/>
</dbReference>